<proteinExistence type="predicted"/>
<dbReference type="EMBL" id="JAVREJ010000026">
    <property type="protein sequence ID" value="MDT0353146.1"/>
    <property type="molecule type" value="Genomic_DNA"/>
</dbReference>
<reference evidence="3" key="1">
    <citation type="submission" date="2023-07" db="EMBL/GenBank/DDBJ databases">
        <title>30 novel species of actinomycetes from the DSMZ collection.</title>
        <authorList>
            <person name="Nouioui I."/>
        </authorList>
    </citation>
    <scope>NUCLEOTIDE SEQUENCE [LARGE SCALE GENOMIC DNA]</scope>
    <source>
        <strain evidence="3">DSM 45834</strain>
    </source>
</reference>
<evidence type="ECO:0000313" key="2">
    <source>
        <dbReference type="EMBL" id="MDT0353146.1"/>
    </source>
</evidence>
<sequence>MPVIKAAQGVVETDRLWRNMLSSQPLAFSSVGELRTHPKAALAVLSDLSGRELVDFDRVDAGGGPYVLDGVHAEWAPPRAEHTGDRSGFDIAAVVRAVDGRRVLITLEVKCTDSFSRARLDPNRYLDADGGDTTP</sequence>
<dbReference type="Proteomes" id="UP001183202">
    <property type="component" value="Unassembled WGS sequence"/>
</dbReference>
<protein>
    <recommendedName>
        <fullName evidence="1">PD-(D/E)XK nuclease-like domain-containing protein</fullName>
    </recommendedName>
</protein>
<feature type="domain" description="PD-(D/E)XK nuclease-like" evidence="1">
    <location>
        <begin position="5"/>
        <end position="125"/>
    </location>
</feature>
<comment type="caution">
    <text evidence="2">The sequence shown here is derived from an EMBL/GenBank/DDBJ whole genome shotgun (WGS) entry which is preliminary data.</text>
</comment>
<organism evidence="2 3">
    <name type="scientific">Pseudonocardia charpentierae</name>
    <dbReference type="NCBI Taxonomy" id="3075545"/>
    <lineage>
        <taxon>Bacteria</taxon>
        <taxon>Bacillati</taxon>
        <taxon>Actinomycetota</taxon>
        <taxon>Actinomycetes</taxon>
        <taxon>Pseudonocardiales</taxon>
        <taxon>Pseudonocardiaceae</taxon>
        <taxon>Pseudonocardia</taxon>
    </lineage>
</organism>
<dbReference type="InterPro" id="IPR048822">
    <property type="entry name" value="PDDEXK_13"/>
</dbReference>
<gene>
    <name evidence="2" type="ORF">RM445_26895</name>
</gene>
<evidence type="ECO:0000313" key="3">
    <source>
        <dbReference type="Proteomes" id="UP001183202"/>
    </source>
</evidence>
<name>A0ABU2NHA4_9PSEU</name>
<keyword evidence="3" id="KW-1185">Reference proteome</keyword>
<evidence type="ECO:0000259" key="1">
    <source>
        <dbReference type="Pfam" id="PF20796"/>
    </source>
</evidence>
<accession>A0ABU2NHA4</accession>
<dbReference type="Pfam" id="PF20796">
    <property type="entry name" value="PDDEXK_13"/>
    <property type="match status" value="1"/>
</dbReference>